<feature type="domain" description="Endonuclease/exonuclease/phosphatase" evidence="2">
    <location>
        <begin position="150"/>
        <end position="264"/>
    </location>
</feature>
<evidence type="ECO:0000256" key="1">
    <source>
        <dbReference type="SAM" id="MobiDB-lite"/>
    </source>
</evidence>
<sequence length="493" mass="56764">MLIDIPLKEEFPEYIEFANDKDVLIRQSVLYEWQPIKYKHCHMYSHLEDQCRKKQAPRKVWRVKQACPASDPPRSIPQTTADAEGFTSVPSRGTARSSPWHIGLNWPNKQEDLKIFLQLQQIGIIGLLETKIKIHNFVKTTMQHFYLTFIYGDNHESPRQDLWAKLEHIALDMNEAWCILGDFNSVLYSGNRIGGNPIQDHEVKSFTECIHSCGLQELPSRGSYFSWTNKTIWSRIDRAFVNTLWYSHFDFSQVLYMSHSLSDHTPPLLHLINSPKPRKAFHFCEMWTRDPSVQTIIHNMMLTASPNNEQLKLAETQAREHYSSIISLALAIIKEQCKAEWIGYGDASTRYFYAKAKQRKLESYVCELKDEEGRVQQGFPEVTKVLTDFHACSGLKANTSKSQVIFGGCSRALQDECLKITKFQEGSFPLHYLGVPITASKLNKSECRVLAEKIMGKVRLWSSRSLSFAGRAQLLNSDVFGMFSYWSSMFIIP</sequence>
<dbReference type="Gene3D" id="3.60.10.10">
    <property type="entry name" value="Endonuclease/exonuclease/phosphatase"/>
    <property type="match status" value="1"/>
</dbReference>
<dbReference type="PANTHER" id="PTHR33710:SF71">
    <property type="entry name" value="ENDONUCLEASE_EXONUCLEASE_PHOSPHATASE DOMAIN-CONTAINING PROTEIN"/>
    <property type="match status" value="1"/>
</dbReference>
<keyword evidence="4" id="KW-1185">Reference proteome</keyword>
<dbReference type="Proteomes" id="UP001153076">
    <property type="component" value="Unassembled WGS sequence"/>
</dbReference>
<reference evidence="3" key="1">
    <citation type="submission" date="2022-04" db="EMBL/GenBank/DDBJ databases">
        <title>Carnegiea gigantea Genome sequencing and assembly v2.</title>
        <authorList>
            <person name="Copetti D."/>
            <person name="Sanderson M.J."/>
            <person name="Burquez A."/>
            <person name="Wojciechowski M.F."/>
        </authorList>
    </citation>
    <scope>NUCLEOTIDE SEQUENCE</scope>
    <source>
        <strain evidence="3">SGP5-SGP5p</strain>
        <tissue evidence="3">Aerial part</tissue>
    </source>
</reference>
<dbReference type="EMBL" id="JAKOGI010005868">
    <property type="protein sequence ID" value="KAJ8419236.1"/>
    <property type="molecule type" value="Genomic_DNA"/>
</dbReference>
<dbReference type="InterPro" id="IPR005135">
    <property type="entry name" value="Endo/exonuclease/phosphatase"/>
</dbReference>
<evidence type="ECO:0000313" key="3">
    <source>
        <dbReference type="EMBL" id="KAJ8419236.1"/>
    </source>
</evidence>
<feature type="region of interest" description="Disordered" evidence="1">
    <location>
        <begin position="67"/>
        <end position="94"/>
    </location>
</feature>
<comment type="caution">
    <text evidence="3">The sequence shown here is derived from an EMBL/GenBank/DDBJ whole genome shotgun (WGS) entry which is preliminary data.</text>
</comment>
<accession>A0A9Q1GHG8</accession>
<evidence type="ECO:0000259" key="2">
    <source>
        <dbReference type="Pfam" id="PF03372"/>
    </source>
</evidence>
<dbReference type="AlphaFoldDB" id="A0A9Q1GHG8"/>
<organism evidence="3 4">
    <name type="scientific">Carnegiea gigantea</name>
    <dbReference type="NCBI Taxonomy" id="171969"/>
    <lineage>
        <taxon>Eukaryota</taxon>
        <taxon>Viridiplantae</taxon>
        <taxon>Streptophyta</taxon>
        <taxon>Embryophyta</taxon>
        <taxon>Tracheophyta</taxon>
        <taxon>Spermatophyta</taxon>
        <taxon>Magnoliopsida</taxon>
        <taxon>eudicotyledons</taxon>
        <taxon>Gunneridae</taxon>
        <taxon>Pentapetalae</taxon>
        <taxon>Caryophyllales</taxon>
        <taxon>Cactineae</taxon>
        <taxon>Cactaceae</taxon>
        <taxon>Cactoideae</taxon>
        <taxon>Echinocereeae</taxon>
        <taxon>Carnegiea</taxon>
    </lineage>
</organism>
<name>A0A9Q1GHG8_9CARY</name>
<protein>
    <recommendedName>
        <fullName evidence="2">Endonuclease/exonuclease/phosphatase domain-containing protein</fullName>
    </recommendedName>
</protein>
<evidence type="ECO:0000313" key="4">
    <source>
        <dbReference type="Proteomes" id="UP001153076"/>
    </source>
</evidence>
<dbReference type="OrthoDB" id="2417874at2759"/>
<dbReference type="InterPro" id="IPR036691">
    <property type="entry name" value="Endo/exonu/phosph_ase_sf"/>
</dbReference>
<dbReference type="Pfam" id="PF03372">
    <property type="entry name" value="Exo_endo_phos"/>
    <property type="match status" value="1"/>
</dbReference>
<dbReference type="PANTHER" id="PTHR33710">
    <property type="entry name" value="BNAC02G09200D PROTEIN"/>
    <property type="match status" value="1"/>
</dbReference>
<proteinExistence type="predicted"/>
<dbReference type="SUPFAM" id="SSF56219">
    <property type="entry name" value="DNase I-like"/>
    <property type="match status" value="1"/>
</dbReference>
<gene>
    <name evidence="3" type="ORF">Cgig2_013533</name>
</gene>
<dbReference type="GO" id="GO:0003824">
    <property type="term" value="F:catalytic activity"/>
    <property type="evidence" value="ECO:0007669"/>
    <property type="project" value="InterPro"/>
</dbReference>